<proteinExistence type="inferred from homology"/>
<name>A0A843B6B2_9BURK</name>
<evidence type="ECO:0000313" key="4">
    <source>
        <dbReference type="Proteomes" id="UP000530032"/>
    </source>
</evidence>
<protein>
    <submittedName>
        <fullName evidence="3">Beta-propeller fold lactonase family protein</fullName>
    </submittedName>
</protein>
<dbReference type="GO" id="GO:0017057">
    <property type="term" value="F:6-phosphogluconolactonase activity"/>
    <property type="evidence" value="ECO:0007669"/>
    <property type="project" value="TreeGrafter"/>
</dbReference>
<evidence type="ECO:0000256" key="1">
    <source>
        <dbReference type="ARBA" id="ARBA00005564"/>
    </source>
</evidence>
<dbReference type="PROSITE" id="PS51257">
    <property type="entry name" value="PROKAR_LIPOPROTEIN"/>
    <property type="match status" value="1"/>
</dbReference>
<keyword evidence="2" id="KW-0313">Glucose metabolism</keyword>
<accession>A0A843B6B2</accession>
<keyword evidence="4" id="KW-1185">Reference proteome</keyword>
<dbReference type="PANTHER" id="PTHR30344:SF1">
    <property type="entry name" value="6-PHOSPHOGLUCONOLACTONASE"/>
    <property type="match status" value="1"/>
</dbReference>
<evidence type="ECO:0000256" key="2">
    <source>
        <dbReference type="ARBA" id="ARBA00022526"/>
    </source>
</evidence>
<dbReference type="Proteomes" id="UP000530032">
    <property type="component" value="Unassembled WGS sequence"/>
</dbReference>
<gene>
    <name evidence="3" type="ORF">HF327_017275</name>
</gene>
<dbReference type="GO" id="GO:0005829">
    <property type="term" value="C:cytosol"/>
    <property type="evidence" value="ECO:0007669"/>
    <property type="project" value="TreeGrafter"/>
</dbReference>
<keyword evidence="2" id="KW-0119">Carbohydrate metabolism</keyword>
<evidence type="ECO:0000313" key="3">
    <source>
        <dbReference type="EMBL" id="MBI1626243.1"/>
    </source>
</evidence>
<dbReference type="InterPro" id="IPR050282">
    <property type="entry name" value="Cycloisomerase_2"/>
</dbReference>
<dbReference type="SUPFAM" id="SSF50974">
    <property type="entry name" value="Nitrous oxide reductase, N-terminal domain"/>
    <property type="match status" value="1"/>
</dbReference>
<dbReference type="InterPro" id="IPR019405">
    <property type="entry name" value="Lactonase_7-beta_prop"/>
</dbReference>
<dbReference type="InterPro" id="IPR011045">
    <property type="entry name" value="N2O_reductase_N"/>
</dbReference>
<dbReference type="RefSeq" id="WP_198461577.1">
    <property type="nucleotide sequence ID" value="NZ_JABBCQ020000017.1"/>
</dbReference>
<dbReference type="Gene3D" id="2.130.10.10">
    <property type="entry name" value="YVTN repeat-like/Quinoprotein amine dehydrogenase"/>
    <property type="match status" value="2"/>
</dbReference>
<organism evidence="3 4">
    <name type="scientific">Comamonas suwonensis</name>
    <dbReference type="NCBI Taxonomy" id="2606214"/>
    <lineage>
        <taxon>Bacteria</taxon>
        <taxon>Pseudomonadati</taxon>
        <taxon>Pseudomonadota</taxon>
        <taxon>Betaproteobacteria</taxon>
        <taxon>Burkholderiales</taxon>
        <taxon>Comamonadaceae</taxon>
        <taxon>Comamonas</taxon>
    </lineage>
</organism>
<dbReference type="AlphaFoldDB" id="A0A843B6B2"/>
<dbReference type="Pfam" id="PF10282">
    <property type="entry name" value="Lactonase"/>
    <property type="match status" value="2"/>
</dbReference>
<comment type="caution">
    <text evidence="3">The sequence shown here is derived from an EMBL/GenBank/DDBJ whole genome shotgun (WGS) entry which is preliminary data.</text>
</comment>
<dbReference type="GO" id="GO:0006006">
    <property type="term" value="P:glucose metabolic process"/>
    <property type="evidence" value="ECO:0007669"/>
    <property type="project" value="UniProtKB-KW"/>
</dbReference>
<sequence length="481" mass="51839">MDFRKSTGINETALPYSKIGYAFLLASAIAMTGCGGGGGSGSEEGKQPEVSEPIAKTYTVSGEVTGLLGTGLVLQSNFGEILEIAEDGKFQFAKALKSEEAYEISIKNQPTNLTRTCSVAQGSGAIANAEVSNIKIICSAPNARFAYSFSSSNDELSIFKIDEKTGELNFVSSLTGQNSFLAAHPSGRFAYSYNLITAELIVSDIDKETGALTTTSSVPDIYSSRLIIDPTGRFAYFVNQHTYPNHLLETYAIDPESGKLSKIGQGYNIIHSLPSYRYEYIKIDPLGKYLYIGDNQSTLSFSIDTKTGLPSPISQSPYISQQHYTDFVIDPSARFAYFAHQGNGQITIATIDTKGEISAVNAPPPVLGLDPLKIGFHPNGRFAYATNPISLKVSSYSVDSTDGSLTLLSASQTPSYFYPELITIDPTGQFAYVSTTNNMLQPGFNNALVFFINPETGELGSTPIFATKANITYPNALILTR</sequence>
<dbReference type="InterPro" id="IPR015943">
    <property type="entry name" value="WD40/YVTN_repeat-like_dom_sf"/>
</dbReference>
<reference evidence="3" key="1">
    <citation type="submission" date="2020-12" db="EMBL/GenBank/DDBJ databases">
        <title>Comamonas sp. nov., isolated from stream water.</title>
        <authorList>
            <person name="Park K.-H."/>
        </authorList>
    </citation>
    <scope>NUCLEOTIDE SEQUENCE</scope>
    <source>
        <strain evidence="3">EJ-4</strain>
    </source>
</reference>
<comment type="similarity">
    <text evidence="1">Belongs to the cycloisomerase 2 family.</text>
</comment>
<dbReference type="EMBL" id="JABBCQ020000017">
    <property type="protein sequence ID" value="MBI1626243.1"/>
    <property type="molecule type" value="Genomic_DNA"/>
</dbReference>
<dbReference type="PANTHER" id="PTHR30344">
    <property type="entry name" value="6-PHOSPHOGLUCONOLACTONASE-RELATED"/>
    <property type="match status" value="1"/>
</dbReference>